<dbReference type="AlphaFoldDB" id="A0A8B7XXX7"/>
<evidence type="ECO:0000313" key="3">
    <source>
        <dbReference type="Proteomes" id="UP000694845"/>
    </source>
</evidence>
<protein>
    <submittedName>
        <fullName evidence="4">Uncharacterized protein LOC110976606 isoform X2</fullName>
    </submittedName>
</protein>
<evidence type="ECO:0000256" key="2">
    <source>
        <dbReference type="SAM" id="Phobius"/>
    </source>
</evidence>
<evidence type="ECO:0000313" key="4">
    <source>
        <dbReference type="RefSeq" id="XP_022085744.1"/>
    </source>
</evidence>
<feature type="region of interest" description="Disordered" evidence="1">
    <location>
        <begin position="149"/>
        <end position="241"/>
    </location>
</feature>
<name>A0A8B7XXX7_ACAPL</name>
<keyword evidence="2" id="KW-0812">Transmembrane</keyword>
<reference evidence="4" key="1">
    <citation type="submission" date="2025-08" db="UniProtKB">
        <authorList>
            <consortium name="RefSeq"/>
        </authorList>
    </citation>
    <scope>IDENTIFICATION</scope>
</reference>
<dbReference type="GeneID" id="110976606"/>
<feature type="compositionally biased region" description="Basic and acidic residues" evidence="1">
    <location>
        <begin position="227"/>
        <end position="241"/>
    </location>
</feature>
<dbReference type="Proteomes" id="UP000694845">
    <property type="component" value="Unplaced"/>
</dbReference>
<proteinExistence type="predicted"/>
<organism evidence="3 4">
    <name type="scientific">Acanthaster planci</name>
    <name type="common">Crown-of-thorns starfish</name>
    <dbReference type="NCBI Taxonomy" id="133434"/>
    <lineage>
        <taxon>Eukaryota</taxon>
        <taxon>Metazoa</taxon>
        <taxon>Echinodermata</taxon>
        <taxon>Eleutherozoa</taxon>
        <taxon>Asterozoa</taxon>
        <taxon>Asteroidea</taxon>
        <taxon>Valvatacea</taxon>
        <taxon>Valvatida</taxon>
        <taxon>Acanthasteridae</taxon>
        <taxon>Acanthaster</taxon>
    </lineage>
</organism>
<feature type="transmembrane region" description="Helical" evidence="2">
    <location>
        <begin position="100"/>
        <end position="119"/>
    </location>
</feature>
<dbReference type="RefSeq" id="XP_022085744.1">
    <property type="nucleotide sequence ID" value="XM_022230052.1"/>
</dbReference>
<accession>A0A8B7XXX7</accession>
<keyword evidence="3" id="KW-1185">Reference proteome</keyword>
<keyword evidence="2" id="KW-0472">Membrane</keyword>
<evidence type="ECO:0000256" key="1">
    <source>
        <dbReference type="SAM" id="MobiDB-lite"/>
    </source>
</evidence>
<keyword evidence="2" id="KW-1133">Transmembrane helix</keyword>
<gene>
    <name evidence="4" type="primary">LOC110976606</name>
</gene>
<sequence>MANDTWCIQVPVILGNISVCRGCNVTHTEEYVKPPELPDLSKYKSKCTQWPRAHPCCEPCPTTTEPPTSTGTTINGTTGFTPGGTITSTVTPQVLPNVTWMYSLFTLLGFMVFLAIINWRRARRVSKATQKKDDQILLVYPPNPSSKKYYRLRFGTSKPSPVPDSPPAQKNPAFENDYEKEPTHPMMESTAPANNQGYVSNVEDETGGSDKDFGDASLARVKLQPDPNEKKSSEKMKGEDN</sequence>